<protein>
    <submittedName>
        <fullName evidence="3">NAD(P)-dependent dehydrogenase (Short-subunit alcohol dehydrogenase family)</fullName>
    </submittedName>
</protein>
<reference evidence="3 4" key="1">
    <citation type="submission" date="2024-02" db="EMBL/GenBank/DDBJ databases">
        <title>Adaptive strategies in a cosmopolitan and abundant soil bacterium.</title>
        <authorList>
            <person name="Carini P."/>
        </authorList>
    </citation>
    <scope>NUCLEOTIDE SEQUENCE [LARGE SCALE GENOMIC DNA]</scope>
    <source>
        <strain evidence="3 4">AZCC 1608</strain>
    </source>
</reference>
<evidence type="ECO:0000313" key="4">
    <source>
        <dbReference type="Proteomes" id="UP001364224"/>
    </source>
</evidence>
<dbReference type="PANTHER" id="PTHR42760">
    <property type="entry name" value="SHORT-CHAIN DEHYDROGENASES/REDUCTASES FAMILY MEMBER"/>
    <property type="match status" value="1"/>
</dbReference>
<dbReference type="EMBL" id="JAZHRV010000001">
    <property type="protein sequence ID" value="MEH2553795.1"/>
    <property type="molecule type" value="Genomic_DNA"/>
</dbReference>
<name>A0ABU8B5I0_9BRAD</name>
<evidence type="ECO:0000256" key="1">
    <source>
        <dbReference type="ARBA" id="ARBA00006484"/>
    </source>
</evidence>
<gene>
    <name evidence="3" type="ORF">V1286_001324</name>
</gene>
<evidence type="ECO:0000256" key="2">
    <source>
        <dbReference type="ARBA" id="ARBA00023002"/>
    </source>
</evidence>
<proteinExistence type="inferred from homology"/>
<sequence length="257" mass="26488">MTETRDQTLAGRVALVTGAGNGIGRATALKLAARGAIVGVNDLKPEFVSGTVDAIKASGGNAIAVTQDVSSRDGMRQAVLGLAEQQGRFDVLVNNAAWVRYQSVADIAPETVERMLNIGFKAVMWGIQAAAEVMDAERGGAIVNVASVAGLISAKNSIVYSGIKAGVMGITRAAAAELGARNIRVNAVAPSAIPTEGTMRNRNAELDARRIARTPLGRLGTVDDIAKAICFLASDESGFISAQVLTVDGGITLTNIA</sequence>
<dbReference type="NCBIfam" id="NF005559">
    <property type="entry name" value="PRK07231.1"/>
    <property type="match status" value="1"/>
</dbReference>
<comment type="similarity">
    <text evidence="1">Belongs to the short-chain dehydrogenases/reductases (SDR) family.</text>
</comment>
<comment type="caution">
    <text evidence="3">The sequence shown here is derived from an EMBL/GenBank/DDBJ whole genome shotgun (WGS) entry which is preliminary data.</text>
</comment>
<dbReference type="PANTHER" id="PTHR42760:SF133">
    <property type="entry name" value="3-OXOACYL-[ACYL-CARRIER-PROTEIN] REDUCTASE"/>
    <property type="match status" value="1"/>
</dbReference>
<dbReference type="CDD" id="cd05233">
    <property type="entry name" value="SDR_c"/>
    <property type="match status" value="1"/>
</dbReference>
<dbReference type="Proteomes" id="UP001364224">
    <property type="component" value="Unassembled WGS sequence"/>
</dbReference>
<accession>A0ABU8B5I0</accession>
<keyword evidence="4" id="KW-1185">Reference proteome</keyword>
<keyword evidence="2" id="KW-0560">Oxidoreductase</keyword>
<dbReference type="SUPFAM" id="SSF51735">
    <property type="entry name" value="NAD(P)-binding Rossmann-fold domains"/>
    <property type="match status" value="1"/>
</dbReference>
<dbReference type="Gene3D" id="3.40.50.720">
    <property type="entry name" value="NAD(P)-binding Rossmann-like Domain"/>
    <property type="match status" value="1"/>
</dbReference>
<organism evidence="3 4">
    <name type="scientific">Bradyrhizobium algeriense</name>
    <dbReference type="NCBI Taxonomy" id="634784"/>
    <lineage>
        <taxon>Bacteria</taxon>
        <taxon>Pseudomonadati</taxon>
        <taxon>Pseudomonadota</taxon>
        <taxon>Alphaproteobacteria</taxon>
        <taxon>Hyphomicrobiales</taxon>
        <taxon>Nitrobacteraceae</taxon>
        <taxon>Bradyrhizobium</taxon>
    </lineage>
</organism>
<dbReference type="PRINTS" id="PR00081">
    <property type="entry name" value="GDHRDH"/>
</dbReference>
<dbReference type="InterPro" id="IPR002347">
    <property type="entry name" value="SDR_fam"/>
</dbReference>
<dbReference type="PRINTS" id="PR00080">
    <property type="entry name" value="SDRFAMILY"/>
</dbReference>
<dbReference type="Pfam" id="PF13561">
    <property type="entry name" value="adh_short_C2"/>
    <property type="match status" value="1"/>
</dbReference>
<dbReference type="InterPro" id="IPR036291">
    <property type="entry name" value="NAD(P)-bd_dom_sf"/>
</dbReference>
<dbReference type="RefSeq" id="WP_334478357.1">
    <property type="nucleotide sequence ID" value="NZ_JAZHRV010000001.1"/>
</dbReference>
<evidence type="ECO:0000313" key="3">
    <source>
        <dbReference type="EMBL" id="MEH2553795.1"/>
    </source>
</evidence>